<dbReference type="PANTHER" id="PTHR15592">
    <property type="entry name" value="MATRIN 3/NUCLEAR PROTEIN 220-RELATED"/>
    <property type="match status" value="1"/>
</dbReference>
<feature type="compositionally biased region" description="Basic and acidic residues" evidence="2">
    <location>
        <begin position="745"/>
        <end position="754"/>
    </location>
</feature>
<accession>A0A9Q1DUQ8</accession>
<protein>
    <recommendedName>
        <fullName evidence="3">RRM domain-containing protein</fullName>
    </recommendedName>
</protein>
<feature type="compositionally biased region" description="Basic and acidic residues" evidence="2">
    <location>
        <begin position="1159"/>
        <end position="1178"/>
    </location>
</feature>
<feature type="region of interest" description="Disordered" evidence="2">
    <location>
        <begin position="150"/>
        <end position="197"/>
    </location>
</feature>
<evidence type="ECO:0000256" key="1">
    <source>
        <dbReference type="PROSITE-ProRule" id="PRU00176"/>
    </source>
</evidence>
<dbReference type="SUPFAM" id="SSF54928">
    <property type="entry name" value="RNA-binding domain, RBD"/>
    <property type="match status" value="3"/>
</dbReference>
<dbReference type="GO" id="GO:0008270">
    <property type="term" value="F:zinc ion binding"/>
    <property type="evidence" value="ECO:0007669"/>
    <property type="project" value="InterPro"/>
</dbReference>
<dbReference type="InterPro" id="IPR003604">
    <property type="entry name" value="Matrin/U1-like-C_Znf_C2H2"/>
</dbReference>
<feature type="compositionally biased region" description="Polar residues" evidence="2">
    <location>
        <begin position="1201"/>
        <end position="1210"/>
    </location>
</feature>
<sequence>MSHNNPYSRSTTDLSSHQGAFYTSGHLHHEEHDIYRTSLQPSPQSTSVFTTPKSALESYSSQSTTTSESALSLLSSCGLEPADLSILAGMPENMITEETLPRLLMEIRQKKALRDHSHSSSPHRSTCHQPLQPSSDKWENSVRAFLAEYPANPPQRPSYPSLPTPHTSYPLPREETDSWKDRWGNPRQTGAVRQEKPSSTYVVDYNYGRLQEGDSRRLERPAYSARAVGIGERPHLQSSSDYRQLNPGKAPAATYQKKQILPLATAVHSTPTAREADDFHGAAPQTFPYACILCDIAVLSEKDWTLHINGAQHADSQLAMLQMYPDWDCRTRSARQSDSSSEKGRKEKNTGGSRHGATQHYGVTPSCEGKSSPAGEKAAGRVVCAKYAANSMNERSLRRLVNQVGTAVNVMMFPVQGFIEMSTPDEADAVIKYFNRNPVVVEGSHVQFSMSATYNFLQNSPVVIFSLLPPGNAVYAEMMGIAKLFGPVKHSLFFPNQVLVEMGSREDAGKLVQYYTSHPLKMSGKIIQVSHSTEYSTLKFAVSDKHAEDGEASRHSGQLYRSQTRSSPSPRRRSPIPRRSPNMRKRYPSPRSRSPSQKRRSPSPRRRSYSPRRTSPNTRKRSYSPRGTSPNTRRRSPIQMKRSLGNRRRSRSPRRKSREKCDVAPKVEDKASVEETRSSSRHRNQSSRRSTSHTREDKSNSIRHSVEKTVNTEKAVVKGVLTETPDLGSSQEPSCINPQESVPSPKEHPKDHGTAQKMQDQTEDCEGGNYSDMDSDIEGMAVIGEDEEMRSEAGSMESLEEMEEHVCDEAGKERTLADDLSICPSEAAEASEKEKQVETVKAVQVEKQEEGQHELGEPNEAYEEDEPDFPESLENCITLDELEDDDNEGQTLSSRGNFDQRSMEEEQEHGRVIYIQNLPFSYYTDKEFVELGKKYGKVNRYFLIRRRQEGFIEMERSADALRAVRELSRKCVAMDRNILVIHLSRKYKRLTCGWKPESDSEDDSEQRKCRRERRRRERERTKSSKEEEPPAKICIREEKTAQAEANSSTKEEEKAATEEPSSNGGQQQEEEEKGASETPCKQEELAGKKENEDVNISLPSNSVNTQEKADTEEPSSNGEPQQEEEEMGASETPCEQEELAGKTENEDVNISLPSNSVDTQEKAGTEDPSSNEKQHQEEEMGASETSCEQEKLAVKTENEDVQLSQPSDSMDTQKTDTEGETSDENSDGIKQVCVQEGKVEMITEPTHVPVGPYLPNNPMGREFVSQKIGYFCRLCNAIYVTEDEARNEHCSSLSHYEKLKAYLEQNGNPN</sequence>
<dbReference type="Gene3D" id="3.30.70.330">
    <property type="match status" value="3"/>
</dbReference>
<feature type="compositionally biased region" description="Polar residues" evidence="2">
    <location>
        <begin position="1097"/>
        <end position="1106"/>
    </location>
</feature>
<reference evidence="4" key="1">
    <citation type="journal article" date="2023" name="Science">
        <title>Genome structures resolve the early diversification of teleost fishes.</title>
        <authorList>
            <person name="Parey E."/>
            <person name="Louis A."/>
            <person name="Montfort J."/>
            <person name="Bouchez O."/>
            <person name="Roques C."/>
            <person name="Iampietro C."/>
            <person name="Lluch J."/>
            <person name="Castinel A."/>
            <person name="Donnadieu C."/>
            <person name="Desvignes T."/>
            <person name="Floi Bucao C."/>
            <person name="Jouanno E."/>
            <person name="Wen M."/>
            <person name="Mejri S."/>
            <person name="Dirks R."/>
            <person name="Jansen H."/>
            <person name="Henkel C."/>
            <person name="Chen W.J."/>
            <person name="Zahm M."/>
            <person name="Cabau C."/>
            <person name="Klopp C."/>
            <person name="Thompson A.W."/>
            <person name="Robinson-Rechavi M."/>
            <person name="Braasch I."/>
            <person name="Lecointre G."/>
            <person name="Bobe J."/>
            <person name="Postlethwait J.H."/>
            <person name="Berthelot C."/>
            <person name="Roest Crollius H."/>
            <person name="Guiguen Y."/>
        </authorList>
    </citation>
    <scope>NUCLEOTIDE SEQUENCE</scope>
    <source>
        <strain evidence="4">Concon-B</strain>
    </source>
</reference>
<feature type="compositionally biased region" description="Polar residues" evidence="2">
    <location>
        <begin position="555"/>
        <end position="564"/>
    </location>
</feature>
<feature type="compositionally biased region" description="Basic and acidic residues" evidence="2">
    <location>
        <begin position="693"/>
        <end position="711"/>
    </location>
</feature>
<proteinExistence type="predicted"/>
<dbReference type="InterPro" id="IPR012677">
    <property type="entry name" value="Nucleotide-bd_a/b_plait_sf"/>
</dbReference>
<organism evidence="4 5">
    <name type="scientific">Conger conger</name>
    <name type="common">Conger eel</name>
    <name type="synonym">Muraena conger</name>
    <dbReference type="NCBI Taxonomy" id="82655"/>
    <lineage>
        <taxon>Eukaryota</taxon>
        <taxon>Metazoa</taxon>
        <taxon>Chordata</taxon>
        <taxon>Craniata</taxon>
        <taxon>Vertebrata</taxon>
        <taxon>Euteleostomi</taxon>
        <taxon>Actinopterygii</taxon>
        <taxon>Neopterygii</taxon>
        <taxon>Teleostei</taxon>
        <taxon>Anguilliformes</taxon>
        <taxon>Congridae</taxon>
        <taxon>Conger</taxon>
    </lineage>
</organism>
<dbReference type="OrthoDB" id="10072641at2759"/>
<feature type="compositionally biased region" description="Basic residues" evidence="2">
    <location>
        <begin position="644"/>
        <end position="658"/>
    </location>
</feature>
<feature type="compositionally biased region" description="Pro residues" evidence="2">
    <location>
        <begin position="151"/>
        <end position="163"/>
    </location>
</feature>
<dbReference type="InterPro" id="IPR035979">
    <property type="entry name" value="RBD_domain_sf"/>
</dbReference>
<feature type="region of interest" description="Disordered" evidence="2">
    <location>
        <begin position="546"/>
        <end position="775"/>
    </location>
</feature>
<evidence type="ECO:0000313" key="4">
    <source>
        <dbReference type="EMBL" id="KAJ8282124.1"/>
    </source>
</evidence>
<feature type="region of interest" description="Disordered" evidence="2">
    <location>
        <begin position="788"/>
        <end position="809"/>
    </location>
</feature>
<dbReference type="SMART" id="SM00451">
    <property type="entry name" value="ZnF_U1"/>
    <property type="match status" value="2"/>
</dbReference>
<feature type="domain" description="RRM" evidence="3">
    <location>
        <begin position="911"/>
        <end position="986"/>
    </location>
</feature>
<feature type="compositionally biased region" description="Polar residues" evidence="2">
    <location>
        <begin position="889"/>
        <end position="900"/>
    </location>
</feature>
<feature type="compositionally biased region" description="Acidic residues" evidence="2">
    <location>
        <begin position="860"/>
        <end position="869"/>
    </location>
</feature>
<evidence type="ECO:0000256" key="2">
    <source>
        <dbReference type="SAM" id="MobiDB-lite"/>
    </source>
</evidence>
<comment type="caution">
    <text evidence="4">The sequence shown here is derived from an EMBL/GenBank/DDBJ whole genome shotgun (WGS) entry which is preliminary data.</text>
</comment>
<feature type="compositionally biased region" description="Basic residues" evidence="2">
    <location>
        <begin position="679"/>
        <end position="692"/>
    </location>
</feature>
<dbReference type="PROSITE" id="PS50102">
    <property type="entry name" value="RRM"/>
    <property type="match status" value="1"/>
</dbReference>
<feature type="compositionally biased region" description="Basic and acidic residues" evidence="2">
    <location>
        <begin position="1080"/>
        <end position="1092"/>
    </location>
</feature>
<dbReference type="GO" id="GO:0003723">
    <property type="term" value="F:RNA binding"/>
    <property type="evidence" value="ECO:0007669"/>
    <property type="project" value="UniProtKB-UniRule"/>
</dbReference>
<feature type="compositionally biased region" description="Basic and acidic residues" evidence="2">
    <location>
        <begin position="1018"/>
        <end position="1041"/>
    </location>
</feature>
<feature type="compositionally biased region" description="Basic residues" evidence="2">
    <location>
        <begin position="1008"/>
        <end position="1017"/>
    </location>
</feature>
<dbReference type="InterPro" id="IPR000504">
    <property type="entry name" value="RRM_dom"/>
</dbReference>
<feature type="compositionally biased region" description="Basic and acidic residues" evidence="2">
    <location>
        <begin position="659"/>
        <end position="678"/>
    </location>
</feature>
<evidence type="ECO:0000313" key="5">
    <source>
        <dbReference type="Proteomes" id="UP001152803"/>
    </source>
</evidence>
<feature type="region of interest" description="Disordered" evidence="2">
    <location>
        <begin position="881"/>
        <end position="905"/>
    </location>
</feature>
<feature type="compositionally biased region" description="Low complexity" evidence="2">
    <location>
        <begin position="1058"/>
        <end position="1067"/>
    </location>
</feature>
<feature type="compositionally biased region" description="Basic and acidic residues" evidence="2">
    <location>
        <begin position="340"/>
        <end position="349"/>
    </location>
</feature>
<feature type="compositionally biased region" description="Acidic residues" evidence="2">
    <location>
        <begin position="1121"/>
        <end position="1138"/>
    </location>
</feature>
<feature type="region of interest" description="Disordered" evidence="2">
    <location>
        <begin position="994"/>
        <end position="1228"/>
    </location>
</feature>
<name>A0A9Q1DUQ8_CONCO</name>
<dbReference type="EMBL" id="JAFJMO010000003">
    <property type="protein sequence ID" value="KAJ8282124.1"/>
    <property type="molecule type" value="Genomic_DNA"/>
</dbReference>
<gene>
    <name evidence="4" type="ORF">COCON_G00046430</name>
</gene>
<dbReference type="Pfam" id="PF00076">
    <property type="entry name" value="RRM_1"/>
    <property type="match status" value="1"/>
</dbReference>
<evidence type="ECO:0000259" key="3">
    <source>
        <dbReference type="PROSITE" id="PS50102"/>
    </source>
</evidence>
<feature type="compositionally biased region" description="Basic and acidic residues" evidence="2">
    <location>
        <begin position="172"/>
        <end position="184"/>
    </location>
</feature>
<feature type="region of interest" description="Disordered" evidence="2">
    <location>
        <begin position="111"/>
        <end position="135"/>
    </location>
</feature>
<feature type="region of interest" description="Disordered" evidence="2">
    <location>
        <begin position="331"/>
        <end position="375"/>
    </location>
</feature>
<feature type="compositionally biased region" description="Polar residues" evidence="2">
    <location>
        <begin position="727"/>
        <end position="742"/>
    </location>
</feature>
<feature type="compositionally biased region" description="Basic residues" evidence="2">
    <location>
        <begin position="596"/>
        <end position="610"/>
    </location>
</feature>
<keyword evidence="5" id="KW-1185">Reference proteome</keyword>
<dbReference type="Proteomes" id="UP001152803">
    <property type="component" value="Unassembled WGS sequence"/>
</dbReference>
<keyword evidence="1" id="KW-0694">RNA-binding</keyword>
<dbReference type="SMART" id="SM00360">
    <property type="entry name" value="RRM"/>
    <property type="match status" value="3"/>
</dbReference>
<feature type="region of interest" description="Disordered" evidence="2">
    <location>
        <begin position="845"/>
        <end position="869"/>
    </location>
</feature>
<feature type="compositionally biased region" description="Basic and acidic residues" evidence="2">
    <location>
        <begin position="1188"/>
        <end position="1198"/>
    </location>
</feature>
<feature type="compositionally biased region" description="Basic and acidic residues" evidence="2">
    <location>
        <begin position="845"/>
        <end position="856"/>
    </location>
</feature>
<feature type="compositionally biased region" description="Basic residues" evidence="2">
    <location>
        <begin position="570"/>
        <end position="588"/>
    </location>
</feature>